<dbReference type="EMBL" id="JAPJDZ010000001">
    <property type="protein sequence ID" value="MDP5134403.1"/>
    <property type="molecule type" value="Genomic_DNA"/>
</dbReference>
<feature type="transmembrane region" description="Helical" evidence="1">
    <location>
        <begin position="303"/>
        <end position="323"/>
    </location>
</feature>
<dbReference type="RefSeq" id="WP_305973016.1">
    <property type="nucleotide sequence ID" value="NZ_JAPJDZ010000001.1"/>
</dbReference>
<dbReference type="Proteomes" id="UP001231109">
    <property type="component" value="Unassembled WGS sequence"/>
</dbReference>
<sequence length="346" mass="37559">MAEFYFPKTSERAEQIFAGQPDLLAQYQQLSNRTDNMLLPHQPYLMSCSPGDELTLQALHRFSHPELQRLQQIAAEYDDSTLAIAYVTEEQINPVIKLLDEYGTTAAGAMLAAANSKYSAFQRSIVRYQLALLDLHDASQAKAQASGARTRGAHNSIITAKEAHAKRMHADMVQRFQTQLQRYQANLKSSANRSALLNVERGINVARSSRNNQRTGQTLRFANNQQVATVQRLVNVTQIVGRGVLVLDFGLRTNKVSTAYRTGGDASRMAVTQYSGFAANAATGAAVAAATKTIGIALVLGPVGWVVLIGAAIVIGLTAATLADHGVQKMTGYGYDALSGYVRGRR</sequence>
<keyword evidence="3" id="KW-1185">Reference proteome</keyword>
<proteinExistence type="predicted"/>
<reference evidence="2 3" key="1">
    <citation type="submission" date="2022-11" db="EMBL/GenBank/DDBJ databases">
        <title>Viruses from the air-sea interface of a natural surface slick.</title>
        <authorList>
            <person name="Rahlff J."/>
            <person name="Holmfeldt K."/>
        </authorList>
    </citation>
    <scope>NUCLEOTIDE SEQUENCE [LARGE SCALE GENOMIC DNA]</scope>
    <source>
        <strain evidence="2 3">SMS4</strain>
    </source>
</reference>
<evidence type="ECO:0000256" key="1">
    <source>
        <dbReference type="SAM" id="Phobius"/>
    </source>
</evidence>
<keyword evidence="1" id="KW-1133">Transmembrane helix</keyword>
<comment type="caution">
    <text evidence="2">The sequence shown here is derived from an EMBL/GenBank/DDBJ whole genome shotgun (WGS) entry which is preliminary data.</text>
</comment>
<gene>
    <name evidence="2" type="ORF">ORJ04_00380</name>
</gene>
<accession>A0ABT9HTS3</accession>
<name>A0ABT9HTS3_9GAMM</name>
<evidence type="ECO:0000313" key="2">
    <source>
        <dbReference type="EMBL" id="MDP5134403.1"/>
    </source>
</evidence>
<protein>
    <submittedName>
        <fullName evidence="2">Uncharacterized protein</fullName>
    </submittedName>
</protein>
<organism evidence="2 3">
    <name type="scientific">Rheinheimera baltica</name>
    <dbReference type="NCBI Taxonomy" id="67576"/>
    <lineage>
        <taxon>Bacteria</taxon>
        <taxon>Pseudomonadati</taxon>
        <taxon>Pseudomonadota</taxon>
        <taxon>Gammaproteobacteria</taxon>
        <taxon>Chromatiales</taxon>
        <taxon>Chromatiaceae</taxon>
        <taxon>Rheinheimera</taxon>
    </lineage>
</organism>
<keyword evidence="1" id="KW-0812">Transmembrane</keyword>
<keyword evidence="1" id="KW-0472">Membrane</keyword>
<evidence type="ECO:0000313" key="3">
    <source>
        <dbReference type="Proteomes" id="UP001231109"/>
    </source>
</evidence>